<evidence type="ECO:0000313" key="2">
    <source>
        <dbReference type="EMBL" id="EDX77048.1"/>
    </source>
</evidence>
<sequence>MRQLYSKSWFIGAIATGLMSTLATSVQAQDIFDNRAVQFPEDTIVEFEFLQSHGSYQAALGVRNETTGEETILFQEVKPYDAFGTNQPIQTSPGQNDLGTQADFVGTVEGGTISNQFNEFMFKANNRYVFFLESVSPTGQTRRRIVSTQNLAQFNGRLDGGRKGNITGSRVSWEDGGRVEVGNDDDFDDFVIEAGGYLIDLNCPPIR</sequence>
<name>B4VKW2_9CYAN</name>
<dbReference type="AlphaFoldDB" id="B4VKW2"/>
<organism evidence="2 3">
    <name type="scientific">Coleofasciculus chthonoplastes PCC 7420</name>
    <dbReference type="NCBI Taxonomy" id="118168"/>
    <lineage>
        <taxon>Bacteria</taxon>
        <taxon>Bacillati</taxon>
        <taxon>Cyanobacteriota</taxon>
        <taxon>Cyanophyceae</taxon>
        <taxon>Coleofasciculales</taxon>
        <taxon>Coleofasciculaceae</taxon>
        <taxon>Coleofasciculus</taxon>
    </lineage>
</organism>
<keyword evidence="1" id="KW-0732">Signal</keyword>
<dbReference type="HOGENOM" id="CLU_1281907_0_0_3"/>
<protein>
    <recommendedName>
        <fullName evidence="4">DUF4114 domain-containing protein</fullName>
    </recommendedName>
</protein>
<keyword evidence="3" id="KW-1185">Reference proteome</keyword>
<proteinExistence type="predicted"/>
<evidence type="ECO:0008006" key="4">
    <source>
        <dbReference type="Google" id="ProtNLM"/>
    </source>
</evidence>
<dbReference type="RefSeq" id="WP_006099161.1">
    <property type="nucleotide sequence ID" value="NZ_DS989844.1"/>
</dbReference>
<evidence type="ECO:0000313" key="3">
    <source>
        <dbReference type="Proteomes" id="UP000003835"/>
    </source>
</evidence>
<dbReference type="OrthoDB" id="458303at2"/>
<accession>B4VKW2</accession>
<feature type="signal peptide" evidence="1">
    <location>
        <begin position="1"/>
        <end position="28"/>
    </location>
</feature>
<feature type="chain" id="PRO_5002827589" description="DUF4114 domain-containing protein" evidence="1">
    <location>
        <begin position="29"/>
        <end position="207"/>
    </location>
</feature>
<dbReference type="EMBL" id="DS989844">
    <property type="protein sequence ID" value="EDX77048.1"/>
    <property type="molecule type" value="Genomic_DNA"/>
</dbReference>
<gene>
    <name evidence="2" type="ORF">MC7420_185</name>
</gene>
<dbReference type="Proteomes" id="UP000003835">
    <property type="component" value="Unassembled WGS sequence"/>
</dbReference>
<evidence type="ECO:0000256" key="1">
    <source>
        <dbReference type="SAM" id="SignalP"/>
    </source>
</evidence>
<reference evidence="2 3" key="1">
    <citation type="submission" date="2008-07" db="EMBL/GenBank/DDBJ databases">
        <authorList>
            <person name="Tandeau de Marsac N."/>
            <person name="Ferriera S."/>
            <person name="Johnson J."/>
            <person name="Kravitz S."/>
            <person name="Beeson K."/>
            <person name="Sutton G."/>
            <person name="Rogers Y.-H."/>
            <person name="Friedman R."/>
            <person name="Frazier M."/>
            <person name="Venter J.C."/>
        </authorList>
    </citation>
    <scope>NUCLEOTIDE SEQUENCE [LARGE SCALE GENOMIC DNA]</scope>
    <source>
        <strain evidence="2 3">PCC 7420</strain>
    </source>
</reference>
<dbReference type="eggNOG" id="ENOG5030AJ9">
    <property type="taxonomic scope" value="Bacteria"/>
</dbReference>